<organism evidence="3 4">
    <name type="scientific">Adonisia turfae CCMR0081</name>
    <dbReference type="NCBI Taxonomy" id="2292702"/>
    <lineage>
        <taxon>Bacteria</taxon>
        <taxon>Bacillati</taxon>
        <taxon>Cyanobacteriota</taxon>
        <taxon>Adonisia</taxon>
        <taxon>Adonisia turfae</taxon>
    </lineage>
</organism>
<evidence type="ECO:0000256" key="1">
    <source>
        <dbReference type="SAM" id="Phobius"/>
    </source>
</evidence>
<dbReference type="SMART" id="SM01080">
    <property type="entry name" value="CHASE2"/>
    <property type="match status" value="1"/>
</dbReference>
<accession>A0A6M0RVI3</accession>
<reference evidence="3 4" key="1">
    <citation type="journal article" date="2020" name="Microb. Ecol.">
        <title>Ecogenomics of the Marine Benthic Filamentous Cyanobacterium Adonisia.</title>
        <authorList>
            <person name="Walter J.M."/>
            <person name="Coutinho F.H."/>
            <person name="Leomil L."/>
            <person name="Hargreaves P.I."/>
            <person name="Campeao M.E."/>
            <person name="Vieira V.V."/>
            <person name="Silva B.S."/>
            <person name="Fistarol G.O."/>
            <person name="Salomon P.S."/>
            <person name="Sawabe T."/>
            <person name="Mino S."/>
            <person name="Hosokawa M."/>
            <person name="Miyashita H."/>
            <person name="Maruyama F."/>
            <person name="van Verk M.C."/>
            <person name="Dutilh B.E."/>
            <person name="Thompson C.C."/>
            <person name="Thompson F.L."/>
        </authorList>
    </citation>
    <scope>NUCLEOTIDE SEQUENCE [LARGE SCALE GENOMIC DNA]</scope>
    <source>
        <strain evidence="3 4">CCMR0081</strain>
    </source>
</reference>
<dbReference type="InterPro" id="IPR007890">
    <property type="entry name" value="CHASE2"/>
</dbReference>
<dbReference type="Pfam" id="PF12770">
    <property type="entry name" value="CHAT"/>
    <property type="match status" value="1"/>
</dbReference>
<evidence type="ECO:0000313" key="4">
    <source>
        <dbReference type="Proteomes" id="UP000481033"/>
    </source>
</evidence>
<keyword evidence="1" id="KW-1133">Transmembrane helix</keyword>
<dbReference type="Proteomes" id="UP000481033">
    <property type="component" value="Unassembled WGS sequence"/>
</dbReference>
<keyword evidence="4" id="KW-1185">Reference proteome</keyword>
<proteinExistence type="predicted"/>
<feature type="transmembrane region" description="Helical" evidence="1">
    <location>
        <begin position="733"/>
        <end position="750"/>
    </location>
</feature>
<feature type="transmembrane region" description="Helical" evidence="1">
    <location>
        <begin position="782"/>
        <end position="800"/>
    </location>
</feature>
<feature type="transmembrane region" description="Helical" evidence="1">
    <location>
        <begin position="757"/>
        <end position="776"/>
    </location>
</feature>
<sequence length="821" mass="92641">MNPLVVLNLGPGNCQTGINSVNAQLLFPDSELPVQYRGRGSLPAAKNLPELYEQWRRLYEALNNRFRSRLSAKDLIEFEPEPITNVSRVDLLELSERLEGEINQWLNSPGFRKIDQQLRVKLDPKENVRVIIETDDPLIQKLPWHLWRFFKDYTKAEVALSSPEYEVASQTTTAISRRMRVLVVLGHSEGIDTQVDRLMLEDVDADTIFLSNPNRAELDRQLWDDKGWDIFFFAGHSTSHAVDEKGKFKEQLFLNSDEKLSIDELRNALSASISRGLKLAIFNSCDGLGLARALADLNIPQLIVMREPVVDPVAHAFLENFLQTFSHGEAFYTAARYAREKLQGLEGKYPGASWLPVIFQNPTEAPIVWTKGAAPPQSQSLLPEQREPKPQPVKSKTLLDINWRHLLVTSLAVTLPLVGVRALGLLQPLELSAYDHLIRSRPVNWEQPAVDQRLLVIEIDQDDTDKYGYPIRDGVLAAALDQLQQRQPRAVGIDMHRYQVNEPGREELLEQFEKSPDLITVCSFDQNDREILGHPPEFSRYQAEHQVGFSDLEIDDDYQRNRPVVRRHLLSYDPHLGPVSSACSTPYSLSLNLALRFLRKEGVQPLNANTQQNWHLGPVVFNRLAVRTGGYQQLDGQSSQILLNYRFKPKPAHRISFTDLLEGRFNDNLIRDRIVLIGVTDPIANDIRETPFGTLPGVWVHAHGVSQLLAAVLDERPLIWVLPQVGQWQWGDMLWIWGWAVVGGVLVWCIRRPVMVLLVVGGASVGLRQVCLLLLVQGGWVPLVPALFALGGTAGVLLAYKHGYLRVITSAVSKLTIRVGS</sequence>
<gene>
    <name evidence="3" type="ORF">DXZ20_32415</name>
</gene>
<comment type="caution">
    <text evidence="3">The sequence shown here is derived from an EMBL/GenBank/DDBJ whole genome shotgun (WGS) entry which is preliminary data.</text>
</comment>
<dbReference type="RefSeq" id="WP_163702865.1">
    <property type="nucleotide sequence ID" value="NZ_QXHD01000004.1"/>
</dbReference>
<keyword evidence="1" id="KW-0812">Transmembrane</keyword>
<evidence type="ECO:0000259" key="2">
    <source>
        <dbReference type="SMART" id="SM01080"/>
    </source>
</evidence>
<keyword evidence="1" id="KW-0472">Membrane</keyword>
<protein>
    <submittedName>
        <fullName evidence="3">CHASE2 domain-containing protein</fullName>
    </submittedName>
</protein>
<dbReference type="EMBL" id="QXHD01000004">
    <property type="protein sequence ID" value="NEZ60267.1"/>
    <property type="molecule type" value="Genomic_DNA"/>
</dbReference>
<name>A0A6M0RVI3_9CYAN</name>
<evidence type="ECO:0000313" key="3">
    <source>
        <dbReference type="EMBL" id="NEZ60267.1"/>
    </source>
</evidence>
<dbReference type="AlphaFoldDB" id="A0A6M0RVI3"/>
<dbReference type="Pfam" id="PF05226">
    <property type="entry name" value="CHASE2"/>
    <property type="match status" value="1"/>
</dbReference>
<dbReference type="InterPro" id="IPR024983">
    <property type="entry name" value="CHAT_dom"/>
</dbReference>
<feature type="domain" description="CHASE2" evidence="2">
    <location>
        <begin position="426"/>
        <end position="746"/>
    </location>
</feature>